<feature type="chain" id="PRO_5019135173" evidence="2">
    <location>
        <begin position="23"/>
        <end position="195"/>
    </location>
</feature>
<name>A0A446BF58_9PEZI</name>
<evidence type="ECO:0000313" key="3">
    <source>
        <dbReference type="EMBL" id="SPQ21058.1"/>
    </source>
</evidence>
<proteinExistence type="predicted"/>
<organism evidence="3 4">
    <name type="scientific">Thermothielavioides terrestris</name>
    <dbReference type="NCBI Taxonomy" id="2587410"/>
    <lineage>
        <taxon>Eukaryota</taxon>
        <taxon>Fungi</taxon>
        <taxon>Dikarya</taxon>
        <taxon>Ascomycota</taxon>
        <taxon>Pezizomycotina</taxon>
        <taxon>Sordariomycetes</taxon>
        <taxon>Sordariomycetidae</taxon>
        <taxon>Sordariales</taxon>
        <taxon>Chaetomiaceae</taxon>
        <taxon>Thermothielavioides</taxon>
    </lineage>
</organism>
<feature type="region of interest" description="Disordered" evidence="1">
    <location>
        <begin position="26"/>
        <end position="50"/>
    </location>
</feature>
<keyword evidence="2" id="KW-0732">Signal</keyword>
<gene>
    <name evidence="3" type="ORF">TT172_LOCUS3477</name>
</gene>
<evidence type="ECO:0000256" key="1">
    <source>
        <dbReference type="SAM" id="MobiDB-lite"/>
    </source>
</evidence>
<accession>A0A446BF58</accession>
<sequence length="195" mass="20130">MHLNTIPTLLLAALTTAPLTTAIPLTTRQPASSNPTCTHIQPTPSPPRLDLINRPDLSTITTQTLTFNLPSSSSTGPCTLRAHFPPHWEVYDSRVEAGGAPLVVNVFDVDGSGSGGSGGSGALVGSVQFADADADANAAAERDRIVTVGSLACRESMSFRFELASDSIGEVGFVQGYDAGLGVEGGLEVVFGESC</sequence>
<dbReference type="AlphaFoldDB" id="A0A446BF58"/>
<evidence type="ECO:0000256" key="2">
    <source>
        <dbReference type="SAM" id="SignalP"/>
    </source>
</evidence>
<feature type="compositionally biased region" description="Polar residues" evidence="1">
    <location>
        <begin position="28"/>
        <end position="42"/>
    </location>
</feature>
<evidence type="ECO:0000313" key="4">
    <source>
        <dbReference type="Proteomes" id="UP000289323"/>
    </source>
</evidence>
<reference evidence="3 4" key="1">
    <citation type="submission" date="2018-04" db="EMBL/GenBank/DDBJ databases">
        <authorList>
            <person name="Huttner S."/>
            <person name="Dainat J."/>
        </authorList>
    </citation>
    <scope>NUCLEOTIDE SEQUENCE [LARGE SCALE GENOMIC DNA]</scope>
</reference>
<dbReference type="Proteomes" id="UP000289323">
    <property type="component" value="Unassembled WGS sequence"/>
</dbReference>
<protein>
    <submittedName>
        <fullName evidence="3">Adf404a9-bfc7-4ee2-a786-2a5f878d122c</fullName>
    </submittedName>
</protein>
<dbReference type="EMBL" id="OUUZ01000008">
    <property type="protein sequence ID" value="SPQ21058.1"/>
    <property type="molecule type" value="Genomic_DNA"/>
</dbReference>
<feature type="signal peptide" evidence="2">
    <location>
        <begin position="1"/>
        <end position="22"/>
    </location>
</feature>